<dbReference type="InterPro" id="IPR036291">
    <property type="entry name" value="NAD(P)-bd_dom_sf"/>
</dbReference>
<evidence type="ECO:0000313" key="3">
    <source>
        <dbReference type="EMBL" id="GIH98797.1"/>
    </source>
</evidence>
<evidence type="ECO:0000256" key="1">
    <source>
        <dbReference type="SAM" id="MobiDB-lite"/>
    </source>
</evidence>
<dbReference type="InterPro" id="IPR016102">
    <property type="entry name" value="Succinyl-CoA_synth-like"/>
</dbReference>
<dbReference type="SUPFAM" id="SSF52210">
    <property type="entry name" value="Succinyl-CoA synthetase domains"/>
    <property type="match status" value="2"/>
</dbReference>
<feature type="domain" description="CoA-binding" evidence="2">
    <location>
        <begin position="317"/>
        <end position="406"/>
    </location>
</feature>
<dbReference type="InterPro" id="IPR013815">
    <property type="entry name" value="ATP_grasp_subdomain_1"/>
</dbReference>
<gene>
    <name evidence="3" type="ORF">Pta02_08060</name>
</gene>
<dbReference type="Proteomes" id="UP000634476">
    <property type="component" value="Unassembled WGS sequence"/>
</dbReference>
<evidence type="ECO:0000313" key="4">
    <source>
        <dbReference type="Proteomes" id="UP000634476"/>
    </source>
</evidence>
<feature type="region of interest" description="Disordered" evidence="1">
    <location>
        <begin position="246"/>
        <end position="306"/>
    </location>
</feature>
<dbReference type="Pfam" id="PF13380">
    <property type="entry name" value="CoA_binding_2"/>
    <property type="match status" value="1"/>
</dbReference>
<dbReference type="AlphaFoldDB" id="A0A8J3SR81"/>
<dbReference type="SUPFAM" id="SSF51735">
    <property type="entry name" value="NAD(P)-binding Rossmann-fold domains"/>
    <property type="match status" value="1"/>
</dbReference>
<dbReference type="GO" id="GO:0005524">
    <property type="term" value="F:ATP binding"/>
    <property type="evidence" value="ECO:0007669"/>
    <property type="project" value="InterPro"/>
</dbReference>
<accession>A0A8J3SR81</accession>
<proteinExistence type="predicted"/>
<dbReference type="InterPro" id="IPR032875">
    <property type="entry name" value="Succ_CoA_lig_flav_dom"/>
</dbReference>
<dbReference type="Gene3D" id="3.40.50.261">
    <property type="entry name" value="Succinyl-CoA synthetase domains"/>
    <property type="match status" value="2"/>
</dbReference>
<dbReference type="PANTHER" id="PTHR42793:SF1">
    <property type="entry name" value="PEPTIDYL-LYSINE N-ACETYLTRANSFERASE PATZ"/>
    <property type="match status" value="1"/>
</dbReference>
<dbReference type="EMBL" id="BOOK01000004">
    <property type="protein sequence ID" value="GIH98797.1"/>
    <property type="molecule type" value="Genomic_DNA"/>
</dbReference>
<dbReference type="PANTHER" id="PTHR42793">
    <property type="entry name" value="COA BINDING DOMAIN CONTAINING PROTEIN"/>
    <property type="match status" value="1"/>
</dbReference>
<dbReference type="InterPro" id="IPR003781">
    <property type="entry name" value="CoA-bd"/>
</dbReference>
<dbReference type="SMART" id="SM00881">
    <property type="entry name" value="CoA_binding"/>
    <property type="match status" value="1"/>
</dbReference>
<dbReference type="RefSeq" id="WP_203873264.1">
    <property type="nucleotide sequence ID" value="NZ_BOOK01000004.1"/>
</dbReference>
<dbReference type="SUPFAM" id="SSF56059">
    <property type="entry name" value="Glutathione synthetase ATP-binding domain-like"/>
    <property type="match status" value="1"/>
</dbReference>
<keyword evidence="4" id="KW-1185">Reference proteome</keyword>
<dbReference type="Gene3D" id="3.30.470.20">
    <property type="entry name" value="ATP-grasp fold, B domain"/>
    <property type="match status" value="1"/>
</dbReference>
<sequence>MIPEHEVKALLRAAGVTVPRGAAVALPAGATAAAGTPGAPGTPGAAEVAAGVAAQVVADVAAAARDLAPPLVLKAYGPGLVHKSEAGAVRLALGGAAEAGEAAAGMLRALLARGVTPAGFLVEEQAAPGVELIVGVVDDPGFGPVLLTGLGGVWTEAMRDTALRLCPITEADAREMLASLRGAPLLHGYRGRPAVDVRALVELLVTVGGAGGLWERLDLGEFELNPVIAAEKGVIAVDARYLPADSPPTVPTLGSASDTPDSRPVPGRASGASQTHGATGPETNPTTPLEPAAPGSTDGATRAHGAVGRRGTDFTALFEPRRVAVVGASANRPNFGNMFLEFYKATGVPLVAVHPEADEVDGVPAVRGLDAAQADYALVAVPAGRCAEVVRQARGIPFVQVMSGGFGEAGRPELEAGLVRAAAEAGTRLLGPNCMGVYSPRGGQTFVGGQQGPPGHVALISQSGGLAGEVIKVGERRGLAFSRVATVGNSADVTPAELLRWLAVDEHTSAVGMYLEDPRGGRALFEALMSVRGRLPVVLLVGGRSAQGRRAAASHTGGMVGDARLWRSLAEQTGAALVTGQDDLIGVLSFFQSHAARLPGPGPVAPGPGPGLEIPVPRRPPDEDDGGVLVVGPSGGASVLAADVFDGAGLSLRALPQEALDGLRALGVGVGSSLANPLEIPVGPRGRPDLVREAVGAIVARRPYPDVVAHVNVQSFFTYGTSAEPLHAYTRALARAQRELPGLRITLVTRNGECAPYGVEDELREIAAEAGIPVYRSMEAAATAIAAAGRFIRAVRVDRVA</sequence>
<protein>
    <recommendedName>
        <fullName evidence="2">CoA-binding domain-containing protein</fullName>
    </recommendedName>
</protein>
<dbReference type="Gene3D" id="3.40.50.720">
    <property type="entry name" value="NAD(P)-binding Rossmann-like Domain"/>
    <property type="match status" value="1"/>
</dbReference>
<dbReference type="Pfam" id="PF13549">
    <property type="entry name" value="ATP-grasp_5"/>
    <property type="match status" value="1"/>
</dbReference>
<dbReference type="Pfam" id="PF13607">
    <property type="entry name" value="Succ_CoA_lig"/>
    <property type="match status" value="1"/>
</dbReference>
<feature type="region of interest" description="Disordered" evidence="1">
    <location>
        <begin position="601"/>
        <end position="624"/>
    </location>
</feature>
<feature type="compositionally biased region" description="Polar residues" evidence="1">
    <location>
        <begin position="271"/>
        <end position="287"/>
    </location>
</feature>
<reference evidence="3" key="1">
    <citation type="submission" date="2021-01" db="EMBL/GenBank/DDBJ databases">
        <title>Whole genome shotgun sequence of Planobispora takensis NBRC 109077.</title>
        <authorList>
            <person name="Komaki H."/>
            <person name="Tamura T."/>
        </authorList>
    </citation>
    <scope>NUCLEOTIDE SEQUENCE</scope>
    <source>
        <strain evidence="3">NBRC 109077</strain>
    </source>
</reference>
<dbReference type="Gene3D" id="3.30.1490.20">
    <property type="entry name" value="ATP-grasp fold, A domain"/>
    <property type="match status" value="1"/>
</dbReference>
<comment type="caution">
    <text evidence="3">The sequence shown here is derived from an EMBL/GenBank/DDBJ whole genome shotgun (WGS) entry which is preliminary data.</text>
</comment>
<organism evidence="3 4">
    <name type="scientific">Planobispora takensis</name>
    <dbReference type="NCBI Taxonomy" id="1367882"/>
    <lineage>
        <taxon>Bacteria</taxon>
        <taxon>Bacillati</taxon>
        <taxon>Actinomycetota</taxon>
        <taxon>Actinomycetes</taxon>
        <taxon>Streptosporangiales</taxon>
        <taxon>Streptosporangiaceae</taxon>
        <taxon>Planobispora</taxon>
    </lineage>
</organism>
<evidence type="ECO:0000259" key="2">
    <source>
        <dbReference type="SMART" id="SM00881"/>
    </source>
</evidence>
<name>A0A8J3SR81_9ACTN</name>